<organism evidence="1 2">
    <name type="scientific">Candidatus Beckwithbacteria bacterium RBG_13_35_6</name>
    <dbReference type="NCBI Taxonomy" id="1797456"/>
    <lineage>
        <taxon>Bacteria</taxon>
        <taxon>Candidatus Beckwithiibacteriota</taxon>
    </lineage>
</organism>
<proteinExistence type="predicted"/>
<gene>
    <name evidence="1" type="ORF">A3J78_02430</name>
</gene>
<reference evidence="1 2" key="1">
    <citation type="journal article" date="2016" name="Nat. Commun.">
        <title>Thousands of microbial genomes shed light on interconnected biogeochemical processes in an aquifer system.</title>
        <authorList>
            <person name="Anantharaman K."/>
            <person name="Brown C.T."/>
            <person name="Hug L.A."/>
            <person name="Sharon I."/>
            <person name="Castelle C.J."/>
            <person name="Probst A.J."/>
            <person name="Thomas B.C."/>
            <person name="Singh A."/>
            <person name="Wilkins M.J."/>
            <person name="Karaoz U."/>
            <person name="Brodie E.L."/>
            <person name="Williams K.H."/>
            <person name="Hubbard S.S."/>
            <person name="Banfield J.F."/>
        </authorList>
    </citation>
    <scope>NUCLEOTIDE SEQUENCE [LARGE SCALE GENOMIC DNA]</scope>
</reference>
<evidence type="ECO:0000313" key="1">
    <source>
        <dbReference type="EMBL" id="OGD53428.1"/>
    </source>
</evidence>
<sequence>MTDELITLFHGTEFYHVFSVLCGCSDLFGKRLLDGPQYSGSLTNQFQTAILAAHIATTDPLAGEIPTVLIFQIPQAEVIDEGPIRSHDETVRAFSTIHEVAPEELPPEYLDVLSWTAKEARAKVDLKTISFHKIPTQYLSKIVLLDRL</sequence>
<name>A0A1F5DE05_9BACT</name>
<dbReference type="EMBL" id="MEZJ01000037">
    <property type="protein sequence ID" value="OGD53428.1"/>
    <property type="molecule type" value="Genomic_DNA"/>
</dbReference>
<dbReference type="AlphaFoldDB" id="A0A1F5DE05"/>
<dbReference type="Proteomes" id="UP000178758">
    <property type="component" value="Unassembled WGS sequence"/>
</dbReference>
<evidence type="ECO:0000313" key="2">
    <source>
        <dbReference type="Proteomes" id="UP000178758"/>
    </source>
</evidence>
<protein>
    <submittedName>
        <fullName evidence="1">Uncharacterized protein</fullName>
    </submittedName>
</protein>
<comment type="caution">
    <text evidence="1">The sequence shown here is derived from an EMBL/GenBank/DDBJ whole genome shotgun (WGS) entry which is preliminary data.</text>
</comment>
<accession>A0A1F5DE05</accession>